<organism evidence="1 2">
    <name type="scientific">Botryotinia fuckeliana (strain T4)</name>
    <name type="common">Noble rot fungus</name>
    <name type="synonym">Botrytis cinerea</name>
    <dbReference type="NCBI Taxonomy" id="999810"/>
    <lineage>
        <taxon>Eukaryota</taxon>
        <taxon>Fungi</taxon>
        <taxon>Dikarya</taxon>
        <taxon>Ascomycota</taxon>
        <taxon>Pezizomycotina</taxon>
        <taxon>Leotiomycetes</taxon>
        <taxon>Helotiales</taxon>
        <taxon>Sclerotiniaceae</taxon>
        <taxon>Botrytis</taxon>
    </lineage>
</organism>
<reference evidence="2" key="1">
    <citation type="journal article" date="2011" name="PLoS Genet.">
        <title>Genomic analysis of the necrotrophic fungal pathogens Sclerotinia sclerotiorum and Botrytis cinerea.</title>
        <authorList>
            <person name="Amselem J."/>
            <person name="Cuomo C.A."/>
            <person name="van Kan J.A."/>
            <person name="Viaud M."/>
            <person name="Benito E.P."/>
            <person name="Couloux A."/>
            <person name="Coutinho P.M."/>
            <person name="de Vries R.P."/>
            <person name="Dyer P.S."/>
            <person name="Fillinger S."/>
            <person name="Fournier E."/>
            <person name="Gout L."/>
            <person name="Hahn M."/>
            <person name="Kohn L."/>
            <person name="Lapalu N."/>
            <person name="Plummer K.M."/>
            <person name="Pradier J.M."/>
            <person name="Quevillon E."/>
            <person name="Sharon A."/>
            <person name="Simon A."/>
            <person name="ten Have A."/>
            <person name="Tudzynski B."/>
            <person name="Tudzynski P."/>
            <person name="Wincker P."/>
            <person name="Andrew M."/>
            <person name="Anthouard V."/>
            <person name="Beever R.E."/>
            <person name="Beffa R."/>
            <person name="Benoit I."/>
            <person name="Bouzid O."/>
            <person name="Brault B."/>
            <person name="Chen Z."/>
            <person name="Choquer M."/>
            <person name="Collemare J."/>
            <person name="Cotton P."/>
            <person name="Danchin E.G."/>
            <person name="Da Silva C."/>
            <person name="Gautier A."/>
            <person name="Giraud C."/>
            <person name="Giraud T."/>
            <person name="Gonzalez C."/>
            <person name="Grossetete S."/>
            <person name="Guldener U."/>
            <person name="Henrissat B."/>
            <person name="Howlett B.J."/>
            <person name="Kodira C."/>
            <person name="Kretschmer M."/>
            <person name="Lappartient A."/>
            <person name="Leroch M."/>
            <person name="Levis C."/>
            <person name="Mauceli E."/>
            <person name="Neuveglise C."/>
            <person name="Oeser B."/>
            <person name="Pearson M."/>
            <person name="Poulain J."/>
            <person name="Poussereau N."/>
            <person name="Quesneville H."/>
            <person name="Rascle C."/>
            <person name="Schumacher J."/>
            <person name="Segurens B."/>
            <person name="Sexton A."/>
            <person name="Silva E."/>
            <person name="Sirven C."/>
            <person name="Soanes D.M."/>
            <person name="Talbot N.J."/>
            <person name="Templeton M."/>
            <person name="Yandava C."/>
            <person name="Yarden O."/>
            <person name="Zeng Q."/>
            <person name="Rollins J.A."/>
            <person name="Lebrun M.H."/>
            <person name="Dickman M."/>
        </authorList>
    </citation>
    <scope>NUCLEOTIDE SEQUENCE [LARGE SCALE GENOMIC DNA]</scope>
    <source>
        <strain evidence="2">T4</strain>
    </source>
</reference>
<sequence length="82" mass="9103">MKWKHKRIAQLLKIHSHKWIADSLSQTIEGIRISRSSQPVDPLICDDLGPLTPCPLAARPSFVLMNPQNKNGARAAVSGMME</sequence>
<proteinExistence type="predicted"/>
<protein>
    <submittedName>
        <fullName evidence="1">Uncharacterized protein</fullName>
    </submittedName>
</protein>
<dbReference type="EMBL" id="FQ790268">
    <property type="protein sequence ID" value="CCD44038.1"/>
    <property type="molecule type" value="Genomic_DNA"/>
</dbReference>
<dbReference type="InParanoid" id="G2XU68"/>
<evidence type="ECO:0000313" key="1">
    <source>
        <dbReference type="EMBL" id="CCD44038.1"/>
    </source>
</evidence>
<name>G2XU68_BOTF4</name>
<gene>
    <name evidence="1" type="ORF">BofuT4_P060860.1</name>
</gene>
<evidence type="ECO:0000313" key="2">
    <source>
        <dbReference type="Proteomes" id="UP000008177"/>
    </source>
</evidence>
<accession>G2XU68</accession>
<dbReference type="HOGENOM" id="CLU_2558022_0_0_1"/>
<dbReference type="Proteomes" id="UP000008177">
    <property type="component" value="Unplaced contigs"/>
</dbReference>
<dbReference type="AlphaFoldDB" id="G2XU68"/>